<evidence type="ECO:0000313" key="1">
    <source>
        <dbReference type="EMBL" id="TGO31459.1"/>
    </source>
</evidence>
<gene>
    <name evidence="1" type="ORF">BHYA_0740g00010</name>
</gene>
<dbReference type="Proteomes" id="UP000297814">
    <property type="component" value="Unassembled WGS sequence"/>
</dbReference>
<name>A0A4Z1G8T7_9HELO</name>
<proteinExistence type="predicted"/>
<dbReference type="EMBL" id="PQXK01000735">
    <property type="protein sequence ID" value="TGO31459.1"/>
    <property type="molecule type" value="Genomic_DNA"/>
</dbReference>
<accession>A0A4Z1G8T7</accession>
<organism evidence="1 2">
    <name type="scientific">Botrytis hyacinthi</name>
    <dbReference type="NCBI Taxonomy" id="278943"/>
    <lineage>
        <taxon>Eukaryota</taxon>
        <taxon>Fungi</taxon>
        <taxon>Dikarya</taxon>
        <taxon>Ascomycota</taxon>
        <taxon>Pezizomycotina</taxon>
        <taxon>Leotiomycetes</taxon>
        <taxon>Helotiales</taxon>
        <taxon>Sclerotiniaceae</taxon>
        <taxon>Botrytis</taxon>
    </lineage>
</organism>
<dbReference type="AlphaFoldDB" id="A0A4Z1G8T7"/>
<comment type="caution">
    <text evidence="1">The sequence shown here is derived from an EMBL/GenBank/DDBJ whole genome shotgun (WGS) entry which is preliminary data.</text>
</comment>
<reference evidence="1 2" key="1">
    <citation type="submission" date="2017-12" db="EMBL/GenBank/DDBJ databases">
        <title>Comparative genomics of Botrytis spp.</title>
        <authorList>
            <person name="Valero-Jimenez C.A."/>
            <person name="Tapia P."/>
            <person name="Veloso J."/>
            <person name="Silva-Moreno E."/>
            <person name="Staats M."/>
            <person name="Valdes J.H."/>
            <person name="Van Kan J.A.L."/>
        </authorList>
    </citation>
    <scope>NUCLEOTIDE SEQUENCE [LARGE SCALE GENOMIC DNA]</scope>
    <source>
        <strain evidence="1 2">Bh0001</strain>
    </source>
</reference>
<protein>
    <submittedName>
        <fullName evidence="1">Uncharacterized protein</fullName>
    </submittedName>
</protein>
<keyword evidence="2" id="KW-1185">Reference proteome</keyword>
<sequence>MDRPVYRESLSDAELNEHKPYYPVEFKKLNFVANMNELAFTSGVGEVSPLNHDLCLFSPLYAPEDALNIELEIISGWPKDGDIN</sequence>
<evidence type="ECO:0000313" key="2">
    <source>
        <dbReference type="Proteomes" id="UP000297814"/>
    </source>
</evidence>